<dbReference type="Pfam" id="PF01112">
    <property type="entry name" value="Asparaginase_2"/>
    <property type="match status" value="2"/>
</dbReference>
<evidence type="ECO:0000313" key="4">
    <source>
        <dbReference type="EMBL" id="KAK5085456.1"/>
    </source>
</evidence>
<dbReference type="PANTHER" id="PTHR10188">
    <property type="entry name" value="L-ASPARAGINASE"/>
    <property type="match status" value="1"/>
</dbReference>
<feature type="compositionally biased region" description="Polar residues" evidence="3">
    <location>
        <begin position="230"/>
        <end position="241"/>
    </location>
</feature>
<gene>
    <name evidence="4" type="ORF">LTR05_004741</name>
</gene>
<dbReference type="AlphaFoldDB" id="A0AAN7YAN3"/>
<proteinExistence type="predicted"/>
<dbReference type="SUPFAM" id="SSF56235">
    <property type="entry name" value="N-terminal nucleophile aminohydrolases (Ntn hydrolases)"/>
    <property type="match status" value="1"/>
</dbReference>
<feature type="region of interest" description="Disordered" evidence="3">
    <location>
        <begin position="197"/>
        <end position="247"/>
    </location>
</feature>
<organism evidence="4 5">
    <name type="scientific">Lithohypha guttulata</name>
    <dbReference type="NCBI Taxonomy" id="1690604"/>
    <lineage>
        <taxon>Eukaryota</taxon>
        <taxon>Fungi</taxon>
        <taxon>Dikarya</taxon>
        <taxon>Ascomycota</taxon>
        <taxon>Pezizomycotina</taxon>
        <taxon>Eurotiomycetes</taxon>
        <taxon>Chaetothyriomycetidae</taxon>
        <taxon>Chaetothyriales</taxon>
        <taxon>Trichomeriaceae</taxon>
        <taxon>Lithohypha</taxon>
    </lineage>
</organism>
<dbReference type="InterPro" id="IPR037464">
    <property type="entry name" value="Taspase1"/>
</dbReference>
<evidence type="ECO:0000256" key="1">
    <source>
        <dbReference type="PIRSR" id="PIRSR600246-1"/>
    </source>
</evidence>
<sequence length="529" mass="57029">MHANQQDVSGSTQDSFMYGEDMHFRRSVEGGDLCAIYVHAGAGYHSTNNEKNHLKACNDAAKVAMTILKNGGDAIEAVEMAIRLLEDRDITNAGYGSNLTMDGTVECDACIVDHYGRSGAVGAITQVRNPIVVARLVLDASILPLSLSRVPPNFLVGDGAVDFAESHGVNILPKDFLISEAARHRWQTWRRDLTKAEAEERKQTEKASVSNQRSFHSAPATPALATTKTMSQPVTPTNGDQPESRRHVVSKHAVADGPSMRFSKELNAYFEDDGAGTDDHLAAMAQARKRPRTDGSTYDEEADAIFDPDMNALSPRQRVYRPPSEDQAHGPRQSQTEPDDHITDTVGAIAIDCFGRIAAGSSSGGIGMKHKGRCGPAALVGTSTAVIPADPDDPDEQSVATVTSGTGEHMATTAAAQTAADRILSCTRRSQGQLETCTEDEALYSMIKNDFMKHPGVQNSPCQGAIGILAVKKTKHGIYFYFGHNTDSFALASMHSDERKPVCVMSRSRQSGLIAQGARKCRARRASKD</sequence>
<dbReference type="GO" id="GO:0051604">
    <property type="term" value="P:protein maturation"/>
    <property type="evidence" value="ECO:0007669"/>
    <property type="project" value="TreeGrafter"/>
</dbReference>
<dbReference type="PANTHER" id="PTHR10188:SF8">
    <property type="entry name" value="THREONINE ASPARTASE 1"/>
    <property type="match status" value="1"/>
</dbReference>
<evidence type="ECO:0000313" key="5">
    <source>
        <dbReference type="Proteomes" id="UP001309876"/>
    </source>
</evidence>
<dbReference type="FunFam" id="3.60.20.30:FF:000007">
    <property type="entry name" value="Similar to threonine aspartase"/>
    <property type="match status" value="1"/>
</dbReference>
<feature type="active site" description="Nucleophile" evidence="1">
    <location>
        <position position="345"/>
    </location>
</feature>
<evidence type="ECO:0000256" key="2">
    <source>
        <dbReference type="PIRSR" id="PIRSR600246-3"/>
    </source>
</evidence>
<reference evidence="4 5" key="1">
    <citation type="submission" date="2023-08" db="EMBL/GenBank/DDBJ databases">
        <title>Black Yeasts Isolated from many extreme environments.</title>
        <authorList>
            <person name="Coleine C."/>
            <person name="Stajich J.E."/>
            <person name="Selbmann L."/>
        </authorList>
    </citation>
    <scope>NUCLEOTIDE SEQUENCE [LARGE SCALE GENOMIC DNA]</scope>
    <source>
        <strain evidence="4 5">CCFEE 5910</strain>
    </source>
</reference>
<keyword evidence="5" id="KW-1185">Reference proteome</keyword>
<dbReference type="InterPro" id="IPR029055">
    <property type="entry name" value="Ntn_hydrolases_N"/>
</dbReference>
<comment type="caution">
    <text evidence="4">The sequence shown here is derived from an EMBL/GenBank/DDBJ whole genome shotgun (WGS) entry which is preliminary data.</text>
</comment>
<dbReference type="GO" id="GO:0004298">
    <property type="term" value="F:threonine-type endopeptidase activity"/>
    <property type="evidence" value="ECO:0007669"/>
    <property type="project" value="InterPro"/>
</dbReference>
<evidence type="ECO:0008006" key="6">
    <source>
        <dbReference type="Google" id="ProtNLM"/>
    </source>
</evidence>
<feature type="compositionally biased region" description="Polar residues" evidence="3">
    <location>
        <begin position="206"/>
        <end position="215"/>
    </location>
</feature>
<dbReference type="InterPro" id="IPR000246">
    <property type="entry name" value="Peptidase_T2"/>
</dbReference>
<dbReference type="GO" id="GO:0005737">
    <property type="term" value="C:cytoplasm"/>
    <property type="evidence" value="ECO:0007669"/>
    <property type="project" value="TreeGrafter"/>
</dbReference>
<dbReference type="EMBL" id="JAVRRJ010000004">
    <property type="protein sequence ID" value="KAK5085456.1"/>
    <property type="molecule type" value="Genomic_DNA"/>
</dbReference>
<feature type="compositionally biased region" description="Low complexity" evidence="3">
    <location>
        <begin position="218"/>
        <end position="229"/>
    </location>
</feature>
<feature type="region of interest" description="Disordered" evidence="3">
    <location>
        <begin position="306"/>
        <end position="340"/>
    </location>
</feature>
<feature type="site" description="Cleavage; by autolysis" evidence="2">
    <location>
        <begin position="344"/>
        <end position="345"/>
    </location>
</feature>
<name>A0AAN7YAN3_9EURO</name>
<protein>
    <recommendedName>
        <fullName evidence="6">Threonine aspartase</fullName>
    </recommendedName>
</protein>
<evidence type="ECO:0000256" key="3">
    <source>
        <dbReference type="SAM" id="MobiDB-lite"/>
    </source>
</evidence>
<accession>A0AAN7YAN3</accession>
<dbReference type="CDD" id="cd04514">
    <property type="entry name" value="Taspase1_like"/>
    <property type="match status" value="1"/>
</dbReference>
<dbReference type="Proteomes" id="UP001309876">
    <property type="component" value="Unassembled WGS sequence"/>
</dbReference>
<dbReference type="Gene3D" id="3.60.20.30">
    <property type="entry name" value="(Glycosyl)asparaginase"/>
    <property type="match status" value="1"/>
</dbReference>